<protein>
    <submittedName>
        <fullName evidence="2">Uncharacterized protein</fullName>
    </submittedName>
</protein>
<dbReference type="AlphaFoldDB" id="A0A4Y2QPR3"/>
<dbReference type="Proteomes" id="UP000499080">
    <property type="component" value="Unassembled WGS sequence"/>
</dbReference>
<sequence length="133" mass="14251">MERSKVDISLLPSATGVPQVGPALITPSHPKISPQAAKELQVADGQVSSLTRESLASIYQGTAGDGFIHANMAKALSSETPEWCTAPFVQWVSRYILSPSHHSRGATGQGMDPLRKMRPANPIGNLIRESESF</sequence>
<gene>
    <name evidence="2" type="ORF">AVEN_157575_1</name>
</gene>
<proteinExistence type="predicted"/>
<comment type="caution">
    <text evidence="2">The sequence shown here is derived from an EMBL/GenBank/DDBJ whole genome shotgun (WGS) entry which is preliminary data.</text>
</comment>
<keyword evidence="3" id="KW-1185">Reference proteome</keyword>
<dbReference type="EMBL" id="BGPR01014471">
    <property type="protein sequence ID" value="GBN65354.1"/>
    <property type="molecule type" value="Genomic_DNA"/>
</dbReference>
<evidence type="ECO:0000313" key="3">
    <source>
        <dbReference type="Proteomes" id="UP000499080"/>
    </source>
</evidence>
<organism evidence="2 3">
    <name type="scientific">Araneus ventricosus</name>
    <name type="common">Orbweaver spider</name>
    <name type="synonym">Epeira ventricosa</name>
    <dbReference type="NCBI Taxonomy" id="182803"/>
    <lineage>
        <taxon>Eukaryota</taxon>
        <taxon>Metazoa</taxon>
        <taxon>Ecdysozoa</taxon>
        <taxon>Arthropoda</taxon>
        <taxon>Chelicerata</taxon>
        <taxon>Arachnida</taxon>
        <taxon>Araneae</taxon>
        <taxon>Araneomorphae</taxon>
        <taxon>Entelegynae</taxon>
        <taxon>Araneoidea</taxon>
        <taxon>Araneidae</taxon>
        <taxon>Araneus</taxon>
    </lineage>
</organism>
<feature type="region of interest" description="Disordered" evidence="1">
    <location>
        <begin position="102"/>
        <end position="121"/>
    </location>
</feature>
<name>A0A4Y2QPR3_ARAVE</name>
<evidence type="ECO:0000256" key="1">
    <source>
        <dbReference type="SAM" id="MobiDB-lite"/>
    </source>
</evidence>
<reference evidence="2 3" key="1">
    <citation type="journal article" date="2019" name="Sci. Rep.">
        <title>Orb-weaving spider Araneus ventricosus genome elucidates the spidroin gene catalogue.</title>
        <authorList>
            <person name="Kono N."/>
            <person name="Nakamura H."/>
            <person name="Ohtoshi R."/>
            <person name="Moran D.A.P."/>
            <person name="Shinohara A."/>
            <person name="Yoshida Y."/>
            <person name="Fujiwara M."/>
            <person name="Mori M."/>
            <person name="Tomita M."/>
            <person name="Arakawa K."/>
        </authorList>
    </citation>
    <scope>NUCLEOTIDE SEQUENCE [LARGE SCALE GENOMIC DNA]</scope>
</reference>
<accession>A0A4Y2QPR3</accession>
<evidence type="ECO:0000313" key="2">
    <source>
        <dbReference type="EMBL" id="GBN65354.1"/>
    </source>
</evidence>